<sequence>MSGKTHQAVNDMYAKSIDGVPFMMYSTLAIVVIVMSVYVSQSLVIFSLIPMYMAMSIGSKTPLITLIVILSLLAVLALLILTKKSIQ</sequence>
<reference evidence="2 3" key="1">
    <citation type="journal article" date="2014" name="MBio">
        <title>The Ordospora colligata genome; evolution of extreme reduction in microsporidia and host-to-parasite horizontal gene transfer.</title>
        <authorList>
            <person name="Pombert J.-F."/>
            <person name="Haag K.L."/>
            <person name="Beidas S."/>
            <person name="Ebert D."/>
            <person name="Keeling P.J."/>
        </authorList>
    </citation>
    <scope>NUCLEOTIDE SEQUENCE [LARGE SCALE GENOMIC DNA]</scope>
    <source>
        <strain evidence="2 3">OC4</strain>
    </source>
</reference>
<keyword evidence="1" id="KW-0812">Transmembrane</keyword>
<keyword evidence="1" id="KW-1133">Transmembrane helix</keyword>
<dbReference type="VEuPathDB" id="MicrosporidiaDB:M896_121310"/>
<feature type="transmembrane region" description="Helical" evidence="1">
    <location>
        <begin position="61"/>
        <end position="81"/>
    </location>
</feature>
<feature type="transmembrane region" description="Helical" evidence="1">
    <location>
        <begin position="22"/>
        <end position="49"/>
    </location>
</feature>
<proteinExistence type="predicted"/>
<evidence type="ECO:0000256" key="1">
    <source>
        <dbReference type="SAM" id="Phobius"/>
    </source>
</evidence>
<evidence type="ECO:0000313" key="2">
    <source>
        <dbReference type="EMBL" id="KHN68908.1"/>
    </source>
</evidence>
<evidence type="ECO:0000313" key="3">
    <source>
        <dbReference type="Proteomes" id="UP000031056"/>
    </source>
</evidence>
<dbReference type="EMBL" id="JOKQ01000012">
    <property type="protein sequence ID" value="KHN68908.1"/>
    <property type="molecule type" value="Genomic_DNA"/>
</dbReference>
<protein>
    <submittedName>
        <fullName evidence="2">Uncharacterized protein</fullName>
    </submittedName>
</protein>
<dbReference type="AlphaFoldDB" id="A0A0B2UHU2"/>
<dbReference type="InParanoid" id="A0A0B2UHU2"/>
<dbReference type="GeneID" id="26262648"/>
<accession>A0A0B2UHU2</accession>
<comment type="caution">
    <text evidence="2">The sequence shown here is derived from an EMBL/GenBank/DDBJ whole genome shotgun (WGS) entry which is preliminary data.</text>
</comment>
<dbReference type="OrthoDB" id="2192029at2759"/>
<name>A0A0B2UHU2_9MICR</name>
<gene>
    <name evidence="2" type="ORF">M896_121310</name>
</gene>
<organism evidence="2 3">
    <name type="scientific">Ordospora colligata OC4</name>
    <dbReference type="NCBI Taxonomy" id="1354746"/>
    <lineage>
        <taxon>Eukaryota</taxon>
        <taxon>Fungi</taxon>
        <taxon>Fungi incertae sedis</taxon>
        <taxon>Microsporidia</taxon>
        <taxon>Ordosporidae</taxon>
        <taxon>Ordospora</taxon>
    </lineage>
</organism>
<keyword evidence="3" id="KW-1185">Reference proteome</keyword>
<dbReference type="RefSeq" id="XP_014562950.1">
    <property type="nucleotide sequence ID" value="XM_014707464.1"/>
</dbReference>
<dbReference type="HOGENOM" id="CLU_2483949_0_0_1"/>
<dbReference type="Proteomes" id="UP000031056">
    <property type="component" value="Unassembled WGS sequence"/>
</dbReference>
<keyword evidence="1" id="KW-0472">Membrane</keyword>